<feature type="coiled-coil region" evidence="1">
    <location>
        <begin position="75"/>
        <end position="102"/>
    </location>
</feature>
<evidence type="ECO:0000256" key="1">
    <source>
        <dbReference type="SAM" id="Coils"/>
    </source>
</evidence>
<reference evidence="2" key="2">
    <citation type="journal article" date="2007" name="Science">
        <title>Draft genome sequence of the sexually transmitted pathogen Trichomonas vaginalis.</title>
        <authorList>
            <person name="Carlton J.M."/>
            <person name="Hirt R.P."/>
            <person name="Silva J.C."/>
            <person name="Delcher A.L."/>
            <person name="Schatz M."/>
            <person name="Zhao Q."/>
            <person name="Wortman J.R."/>
            <person name="Bidwell S.L."/>
            <person name="Alsmark U.C.M."/>
            <person name="Besteiro S."/>
            <person name="Sicheritz-Ponten T."/>
            <person name="Noel C.J."/>
            <person name="Dacks J.B."/>
            <person name="Foster P.G."/>
            <person name="Simillion C."/>
            <person name="Van de Peer Y."/>
            <person name="Miranda-Saavedra D."/>
            <person name="Barton G.J."/>
            <person name="Westrop G.D."/>
            <person name="Mueller S."/>
            <person name="Dessi D."/>
            <person name="Fiori P.L."/>
            <person name="Ren Q."/>
            <person name="Paulsen I."/>
            <person name="Zhang H."/>
            <person name="Bastida-Corcuera F.D."/>
            <person name="Simoes-Barbosa A."/>
            <person name="Brown M.T."/>
            <person name="Hayes R.D."/>
            <person name="Mukherjee M."/>
            <person name="Okumura C.Y."/>
            <person name="Schneider R."/>
            <person name="Smith A.J."/>
            <person name="Vanacova S."/>
            <person name="Villalvazo M."/>
            <person name="Haas B.J."/>
            <person name="Pertea M."/>
            <person name="Feldblyum T.V."/>
            <person name="Utterback T.R."/>
            <person name="Shu C.L."/>
            <person name="Osoegawa K."/>
            <person name="de Jong P.J."/>
            <person name="Hrdy I."/>
            <person name="Horvathova L."/>
            <person name="Zubacova Z."/>
            <person name="Dolezal P."/>
            <person name="Malik S.B."/>
            <person name="Logsdon J.M. Jr."/>
            <person name="Henze K."/>
            <person name="Gupta A."/>
            <person name="Wang C.C."/>
            <person name="Dunne R.L."/>
            <person name="Upcroft J.A."/>
            <person name="Upcroft P."/>
            <person name="White O."/>
            <person name="Salzberg S.L."/>
            <person name="Tang P."/>
            <person name="Chiu C.-H."/>
            <person name="Lee Y.-S."/>
            <person name="Embley T.M."/>
            <person name="Coombs G.H."/>
            <person name="Mottram J.C."/>
            <person name="Tachezy J."/>
            <person name="Fraser-Liggett C.M."/>
            <person name="Johnson P.J."/>
        </authorList>
    </citation>
    <scope>NUCLEOTIDE SEQUENCE [LARGE SCALE GENOMIC DNA]</scope>
    <source>
        <strain evidence="2">G3</strain>
    </source>
</reference>
<dbReference type="AlphaFoldDB" id="A2F9E0"/>
<dbReference type="VEuPathDB" id="TrichDB:TVAGG3_1029300"/>
<name>A2F9E0_TRIV3</name>
<dbReference type="SMR" id="A2F9E0"/>
<evidence type="ECO:0000313" key="3">
    <source>
        <dbReference type="Proteomes" id="UP000001542"/>
    </source>
</evidence>
<feature type="coiled-coil region" evidence="1">
    <location>
        <begin position="138"/>
        <end position="246"/>
    </location>
</feature>
<dbReference type="OrthoDB" id="10684353at2759"/>
<reference evidence="2" key="1">
    <citation type="submission" date="2006-10" db="EMBL/GenBank/DDBJ databases">
        <authorList>
            <person name="Amadeo P."/>
            <person name="Zhao Q."/>
            <person name="Wortman J."/>
            <person name="Fraser-Liggett C."/>
            <person name="Carlton J."/>
        </authorList>
    </citation>
    <scope>NUCLEOTIDE SEQUENCE</scope>
    <source>
        <strain evidence="2">G3</strain>
    </source>
</reference>
<keyword evidence="3" id="KW-1185">Reference proteome</keyword>
<evidence type="ECO:0000313" key="2">
    <source>
        <dbReference type="EMBL" id="EAX98459.1"/>
    </source>
</evidence>
<dbReference type="KEGG" id="tva:4756255"/>
<dbReference type="EMBL" id="DS113674">
    <property type="protein sequence ID" value="EAX98459.1"/>
    <property type="molecule type" value="Genomic_DNA"/>
</dbReference>
<dbReference type="VEuPathDB" id="TrichDB:TVAG_477320"/>
<dbReference type="RefSeq" id="XP_001311389.1">
    <property type="nucleotide sequence ID" value="XM_001311388.1"/>
</dbReference>
<dbReference type="InParanoid" id="A2F9E0"/>
<sequence length="319" mass="37135">MIEYSEVDSVSTTDSFSTECSNLKQNLCELQTAIIRQAQDVENFIQQHENSSGKSKSFIILQTLFKSFKTEISLNLTLRQELVKARQNNQELCNEIEKQKKFQRKLYKSISKVSNKSLSSVGQIIEYVKNLENEKLRAKEYSETIKVITSQNQDKEAQLSLDIAHLQSCVERLESEKQQLSSKIQYNTIYTQNKDKIIDDLQKKIKDFETKYTESEEKRHKCEELLKKAESVLKTATKKAKQYKSERDKIMNYVNTLEVIESRYKKIYQDTEPNNQQVPQKEQIQDSPEDLLDADDLLNCINSLQGDIGSLKNEFEQLN</sequence>
<dbReference type="Proteomes" id="UP000001542">
    <property type="component" value="Unassembled WGS sequence"/>
</dbReference>
<accession>A2F9E0</accession>
<proteinExistence type="predicted"/>
<protein>
    <submittedName>
        <fullName evidence="2">Uncharacterized protein</fullName>
    </submittedName>
</protein>
<gene>
    <name evidence="2" type="ORF">TVAG_477320</name>
</gene>
<organism evidence="2 3">
    <name type="scientific">Trichomonas vaginalis (strain ATCC PRA-98 / G3)</name>
    <dbReference type="NCBI Taxonomy" id="412133"/>
    <lineage>
        <taxon>Eukaryota</taxon>
        <taxon>Metamonada</taxon>
        <taxon>Parabasalia</taxon>
        <taxon>Trichomonadida</taxon>
        <taxon>Trichomonadidae</taxon>
        <taxon>Trichomonas</taxon>
    </lineage>
</organism>
<keyword evidence="1" id="KW-0175">Coiled coil</keyword>